<accession>A0A433WF65</accession>
<organism evidence="1 2">
    <name type="scientific">Chitinophaga solisilvae</name>
    <dbReference type="NCBI Taxonomy" id="1233460"/>
    <lineage>
        <taxon>Bacteria</taxon>
        <taxon>Pseudomonadati</taxon>
        <taxon>Bacteroidota</taxon>
        <taxon>Chitinophagia</taxon>
        <taxon>Chitinophagales</taxon>
        <taxon>Chitinophagaceae</taxon>
        <taxon>Chitinophaga</taxon>
    </lineage>
</organism>
<protein>
    <submittedName>
        <fullName evidence="1">Uncharacterized protein</fullName>
    </submittedName>
</protein>
<dbReference type="OrthoDB" id="674202at2"/>
<gene>
    <name evidence="1" type="ORF">ECE50_003160</name>
</gene>
<dbReference type="Pfam" id="PF18050">
    <property type="entry name" value="Cyclophil_like2"/>
    <property type="match status" value="1"/>
</dbReference>
<name>A0A433WF65_9BACT</name>
<keyword evidence="2" id="KW-1185">Reference proteome</keyword>
<reference evidence="1" key="1">
    <citation type="submission" date="2020-05" db="EMBL/GenBank/DDBJ databases">
        <title>Chitinophaga laudate sp. nov., isolated from a tropical peat swamp.</title>
        <authorList>
            <person name="Goh C.B.S."/>
            <person name="Lee M.S."/>
            <person name="Parimannan S."/>
            <person name="Pasbakhsh P."/>
            <person name="Yule C.M."/>
            <person name="Rajandas H."/>
            <person name="Loke S."/>
            <person name="Croft L."/>
            <person name="Tan J.B.L."/>
        </authorList>
    </citation>
    <scope>NUCLEOTIDE SEQUENCE</scope>
    <source>
        <strain evidence="1">Mgbs1</strain>
    </source>
</reference>
<dbReference type="EMBL" id="RIAR02000001">
    <property type="protein sequence ID" value="NSL85814.1"/>
    <property type="molecule type" value="Genomic_DNA"/>
</dbReference>
<comment type="caution">
    <text evidence="1">The sequence shown here is derived from an EMBL/GenBank/DDBJ whole genome shotgun (WGS) entry which is preliminary data.</text>
</comment>
<dbReference type="InterPro" id="IPR041183">
    <property type="entry name" value="Cyclophilin-like"/>
</dbReference>
<evidence type="ECO:0000313" key="2">
    <source>
        <dbReference type="Proteomes" id="UP000281028"/>
    </source>
</evidence>
<sequence>MKQLLFICINVFSLFSVGAHCYNAGSSIQTWDHDTITHQTKGKMKIIIGNHHFTAMLYDNAATATFKAILPMVINMAELNDNEKHSDLPSNLPTQSTIHLSGFIDGINKVMGLANLRSNT</sequence>
<dbReference type="AlphaFoldDB" id="A0A433WF65"/>
<dbReference type="Proteomes" id="UP000281028">
    <property type="component" value="Unassembled WGS sequence"/>
</dbReference>
<evidence type="ECO:0000313" key="1">
    <source>
        <dbReference type="EMBL" id="NSL85814.1"/>
    </source>
</evidence>
<proteinExistence type="predicted"/>